<evidence type="ECO:0000256" key="11">
    <source>
        <dbReference type="ARBA" id="ARBA00022840"/>
    </source>
</evidence>
<dbReference type="InterPro" id="IPR023298">
    <property type="entry name" value="ATPase_P-typ_TM_dom_sf"/>
</dbReference>
<dbReference type="InterPro" id="IPR044492">
    <property type="entry name" value="P_typ_ATPase_HD_dom"/>
</dbReference>
<evidence type="ECO:0000256" key="4">
    <source>
        <dbReference type="ARBA" id="ARBA00015102"/>
    </source>
</evidence>
<name>A0A9D1RU69_9FIRM</name>
<dbReference type="InterPro" id="IPR008250">
    <property type="entry name" value="ATPase_P-typ_transduc_dom_A_sf"/>
</dbReference>
<feature type="transmembrane region" description="Helical" evidence="21">
    <location>
        <begin position="360"/>
        <end position="382"/>
    </location>
</feature>
<evidence type="ECO:0000256" key="13">
    <source>
        <dbReference type="ARBA" id="ARBA00022967"/>
    </source>
</evidence>
<dbReference type="InterPro" id="IPR018303">
    <property type="entry name" value="ATPase_P-typ_P_site"/>
</dbReference>
<evidence type="ECO:0000313" key="24">
    <source>
        <dbReference type="Proteomes" id="UP000824192"/>
    </source>
</evidence>
<evidence type="ECO:0000256" key="17">
    <source>
        <dbReference type="ARBA" id="ARBA00023136"/>
    </source>
</evidence>
<dbReference type="NCBIfam" id="TIGR00003">
    <property type="entry name" value="copper ion binding protein"/>
    <property type="match status" value="2"/>
</dbReference>
<evidence type="ECO:0000256" key="6">
    <source>
        <dbReference type="ARBA" id="ARBA00022692"/>
    </source>
</evidence>
<dbReference type="InterPro" id="IPR006122">
    <property type="entry name" value="HMA_Cu_ion-bd"/>
</dbReference>
<comment type="subcellular location">
    <subcellularLocation>
        <location evidence="1">Cell membrane</location>
        <topology evidence="1">Multi-pass membrane protein</topology>
    </subcellularLocation>
</comment>
<evidence type="ECO:0000256" key="19">
    <source>
        <dbReference type="ARBA" id="ARBA00033239"/>
    </source>
</evidence>
<sequence>MKQSCSVTGMTCSACSAHVEKAVRGVSGVREVNVSLLTNSMVVDYDENATDVNAILHAVEEAGYGASLPQTGKQSAASQRQEGEDAMAREWKHMKFRVIFSFCFLIPLFYLSMGHMMGWPLPGIFHGAQNAMIFALTQLLLLLPILYVNDKYYKVGFKTLFKGAPNMDSLIALGSTAAVVYGLAALYQIAWGLGHGDGALVDKWSMDLYLESAGMILTLITLGKFLETRSKGKTSEAISRLMDLAPKTATVVRDGVETEVPVEEVAVGDQIIVKPGGRVPVDGVVTDGWSSVDESALTGESIPVEKAPGDKVAAASINQSGTFTFSATRVGEDTTLAQMIRLVEEASSSKAPIAKLADKVAGVFVPVVIGIALVTALVWLIVTGGDVTRALTAGVAVLVISCPCALGLATPVAIMVGTGKGAEYGILIKSAEALEGLHAIDTVVLDKTGTLTEGKPRLTDLLPFGETTREELLCVAASLEKPSEHPLAAAIVSAAQEENIPLAPVTSFTALHGKGIRGDIQGETFLAGNKALLEEMGITMSPEVAQQADRLAEEGKTPLFFARGTELMGILAVADQPKATSAAAVSSFRSLGIRVVMLTGDNARTAQAVGRSLGVDEIISEVLPQDKAANIARLQAQGRKVAMVGDGINDAPALATADVGLAIGAGTDVAIESADIVLMKSDLMDAVTAVQLSKATIRNIKENLFWAFIYNIIGIPLAAGLWYPLLHVMLNPMFAAAAMSMSSVCVVSNALRLRFFKPKFATAENPSRLAENEIKGEVKPMTKTILIDGMMCQHCVAHVSKALNALPGVTATVDLDSKSATVTGDVDDAALTNAVTEAGYTVVEIR</sequence>
<evidence type="ECO:0000256" key="8">
    <source>
        <dbReference type="ARBA" id="ARBA00022737"/>
    </source>
</evidence>
<evidence type="ECO:0000256" key="1">
    <source>
        <dbReference type="ARBA" id="ARBA00004651"/>
    </source>
</evidence>
<keyword evidence="15" id="KW-0186">Copper</keyword>
<dbReference type="SUPFAM" id="SSF81653">
    <property type="entry name" value="Calcium ATPase, transduction domain A"/>
    <property type="match status" value="1"/>
</dbReference>
<keyword evidence="10" id="KW-0187">Copper transport</keyword>
<dbReference type="PROSITE" id="PS50846">
    <property type="entry name" value="HMA_2"/>
    <property type="match status" value="2"/>
</dbReference>
<dbReference type="AlphaFoldDB" id="A0A9D1RU69"/>
<feature type="transmembrane region" description="Helical" evidence="21">
    <location>
        <begin position="131"/>
        <end position="149"/>
    </location>
</feature>
<evidence type="ECO:0000256" key="20">
    <source>
        <dbReference type="ARBA" id="ARBA00049289"/>
    </source>
</evidence>
<keyword evidence="11 21" id="KW-0067">ATP-binding</keyword>
<dbReference type="GO" id="GO:0005507">
    <property type="term" value="F:copper ion binding"/>
    <property type="evidence" value="ECO:0007669"/>
    <property type="project" value="InterPro"/>
</dbReference>
<dbReference type="InterPro" id="IPR059000">
    <property type="entry name" value="ATPase_P-type_domA"/>
</dbReference>
<evidence type="ECO:0000256" key="2">
    <source>
        <dbReference type="ARBA" id="ARBA00006024"/>
    </source>
</evidence>
<dbReference type="InterPro" id="IPR001757">
    <property type="entry name" value="P_typ_ATPase"/>
</dbReference>
<dbReference type="Proteomes" id="UP000824192">
    <property type="component" value="Unassembled WGS sequence"/>
</dbReference>
<dbReference type="GO" id="GO:0016887">
    <property type="term" value="F:ATP hydrolysis activity"/>
    <property type="evidence" value="ECO:0007669"/>
    <property type="project" value="InterPro"/>
</dbReference>
<dbReference type="GO" id="GO:0005886">
    <property type="term" value="C:plasma membrane"/>
    <property type="evidence" value="ECO:0007669"/>
    <property type="project" value="UniProtKB-SubCell"/>
</dbReference>
<dbReference type="NCBIfam" id="TIGR01511">
    <property type="entry name" value="ATPase-IB1_Cu"/>
    <property type="match status" value="1"/>
</dbReference>
<feature type="transmembrane region" description="Helical" evidence="21">
    <location>
        <begin position="704"/>
        <end position="723"/>
    </location>
</feature>
<dbReference type="InterPro" id="IPR036412">
    <property type="entry name" value="HAD-like_sf"/>
</dbReference>
<evidence type="ECO:0000256" key="3">
    <source>
        <dbReference type="ARBA" id="ARBA00012517"/>
    </source>
</evidence>
<dbReference type="InterPro" id="IPR023214">
    <property type="entry name" value="HAD_sf"/>
</dbReference>
<dbReference type="FunFam" id="2.70.150.10:FF:000002">
    <property type="entry name" value="Copper-transporting ATPase 1, putative"/>
    <property type="match status" value="1"/>
</dbReference>
<accession>A0A9D1RU69</accession>
<dbReference type="CDD" id="cd02094">
    <property type="entry name" value="P-type_ATPase_Cu-like"/>
    <property type="match status" value="1"/>
</dbReference>
<evidence type="ECO:0000256" key="5">
    <source>
        <dbReference type="ARBA" id="ARBA00022448"/>
    </source>
</evidence>
<dbReference type="GO" id="GO:0055070">
    <property type="term" value="P:copper ion homeostasis"/>
    <property type="evidence" value="ECO:0007669"/>
    <property type="project" value="TreeGrafter"/>
</dbReference>
<dbReference type="SFLD" id="SFLDF00027">
    <property type="entry name" value="p-type_atpase"/>
    <property type="match status" value="1"/>
</dbReference>
<dbReference type="InterPro" id="IPR017969">
    <property type="entry name" value="Heavy-metal-associated_CS"/>
</dbReference>
<keyword evidence="7 21" id="KW-0479">Metal-binding</keyword>
<dbReference type="FunFam" id="3.30.70.100:FF:000005">
    <property type="entry name" value="Copper-exporting P-type ATPase A"/>
    <property type="match status" value="1"/>
</dbReference>
<keyword evidence="16" id="KW-0406">Ion transport</keyword>
<feature type="transmembrane region" description="Helical" evidence="21">
    <location>
        <begin position="394"/>
        <end position="416"/>
    </location>
</feature>
<keyword evidence="5" id="KW-0813">Transport</keyword>
<dbReference type="PANTHER" id="PTHR43520">
    <property type="entry name" value="ATP7, ISOFORM B"/>
    <property type="match status" value="1"/>
</dbReference>
<dbReference type="EC" id="7.2.2.8" evidence="3"/>
<feature type="transmembrane region" description="Helical" evidence="21">
    <location>
        <begin position="729"/>
        <end position="751"/>
    </location>
</feature>
<evidence type="ECO:0000256" key="14">
    <source>
        <dbReference type="ARBA" id="ARBA00022989"/>
    </source>
</evidence>
<dbReference type="PRINTS" id="PR00943">
    <property type="entry name" value="CUATPASE"/>
</dbReference>
<dbReference type="SFLD" id="SFLDS00003">
    <property type="entry name" value="Haloacid_Dehalogenase"/>
    <property type="match status" value="1"/>
</dbReference>
<dbReference type="SFLD" id="SFLDG00002">
    <property type="entry name" value="C1.7:_P-type_atpase_like"/>
    <property type="match status" value="1"/>
</dbReference>
<dbReference type="InterPro" id="IPR036163">
    <property type="entry name" value="HMA_dom_sf"/>
</dbReference>
<protein>
    <recommendedName>
        <fullName evidence="4">Copper-exporting P-type ATPase</fullName>
        <ecNumber evidence="3">7.2.2.8</ecNumber>
    </recommendedName>
    <alternativeName>
        <fullName evidence="18">Copper-exporting P-type ATPase A</fullName>
    </alternativeName>
    <alternativeName>
        <fullName evidence="19">Cu(+)-exporting ATPase</fullName>
    </alternativeName>
</protein>
<feature type="domain" description="HMA" evidence="22">
    <location>
        <begin position="1"/>
        <end position="67"/>
    </location>
</feature>
<dbReference type="GO" id="GO:0043682">
    <property type="term" value="F:P-type divalent copper transporter activity"/>
    <property type="evidence" value="ECO:0007669"/>
    <property type="project" value="TreeGrafter"/>
</dbReference>
<feature type="transmembrane region" description="Helical" evidence="21">
    <location>
        <begin position="98"/>
        <end position="119"/>
    </location>
</feature>
<evidence type="ECO:0000256" key="9">
    <source>
        <dbReference type="ARBA" id="ARBA00022741"/>
    </source>
</evidence>
<dbReference type="GO" id="GO:0140581">
    <property type="term" value="F:P-type monovalent copper transporter activity"/>
    <property type="evidence" value="ECO:0007669"/>
    <property type="project" value="UniProtKB-EC"/>
</dbReference>
<organism evidence="23 24">
    <name type="scientific">Candidatus Flavonifractor merdipullorum</name>
    <dbReference type="NCBI Taxonomy" id="2838590"/>
    <lineage>
        <taxon>Bacteria</taxon>
        <taxon>Bacillati</taxon>
        <taxon>Bacillota</taxon>
        <taxon>Clostridia</taxon>
        <taxon>Eubacteriales</taxon>
        <taxon>Oscillospiraceae</taxon>
        <taxon>Flavonifractor</taxon>
    </lineage>
</organism>
<dbReference type="EMBL" id="DXGA01000052">
    <property type="protein sequence ID" value="HIW93383.1"/>
    <property type="molecule type" value="Genomic_DNA"/>
</dbReference>
<comment type="similarity">
    <text evidence="2 21">Belongs to the cation transport ATPase (P-type) (TC 3.A.3) family. Type IB subfamily.</text>
</comment>
<dbReference type="CDD" id="cd00371">
    <property type="entry name" value="HMA"/>
    <property type="match status" value="2"/>
</dbReference>
<evidence type="ECO:0000256" key="15">
    <source>
        <dbReference type="ARBA" id="ARBA00023008"/>
    </source>
</evidence>
<dbReference type="SUPFAM" id="SSF56784">
    <property type="entry name" value="HAD-like"/>
    <property type="match status" value="1"/>
</dbReference>
<dbReference type="GO" id="GO:0005524">
    <property type="term" value="F:ATP binding"/>
    <property type="evidence" value="ECO:0007669"/>
    <property type="project" value="UniProtKB-UniRule"/>
</dbReference>
<dbReference type="InterPro" id="IPR027256">
    <property type="entry name" value="P-typ_ATPase_IB"/>
</dbReference>
<dbReference type="Gene3D" id="3.40.1110.10">
    <property type="entry name" value="Calcium-transporting ATPase, cytoplasmic domain N"/>
    <property type="match status" value="1"/>
</dbReference>
<dbReference type="PROSITE" id="PS01047">
    <property type="entry name" value="HMA_1"/>
    <property type="match status" value="2"/>
</dbReference>
<evidence type="ECO:0000256" key="21">
    <source>
        <dbReference type="RuleBase" id="RU362081"/>
    </source>
</evidence>
<comment type="caution">
    <text evidence="23">The sequence shown here is derived from an EMBL/GenBank/DDBJ whole genome shotgun (WGS) entry which is preliminary data.</text>
</comment>
<dbReference type="NCBIfam" id="TIGR01525">
    <property type="entry name" value="ATPase-IB_hvy"/>
    <property type="match status" value="1"/>
</dbReference>
<dbReference type="InterPro" id="IPR023299">
    <property type="entry name" value="ATPase_P-typ_cyto_dom_N"/>
</dbReference>
<evidence type="ECO:0000259" key="22">
    <source>
        <dbReference type="PROSITE" id="PS50846"/>
    </source>
</evidence>
<comment type="catalytic activity">
    <reaction evidence="20">
        <text>Cu(+)(in) + ATP + H2O = Cu(+)(out) + ADP + phosphate + H(+)</text>
        <dbReference type="Rhea" id="RHEA:25792"/>
        <dbReference type="ChEBI" id="CHEBI:15377"/>
        <dbReference type="ChEBI" id="CHEBI:15378"/>
        <dbReference type="ChEBI" id="CHEBI:30616"/>
        <dbReference type="ChEBI" id="CHEBI:43474"/>
        <dbReference type="ChEBI" id="CHEBI:49552"/>
        <dbReference type="ChEBI" id="CHEBI:456216"/>
        <dbReference type="EC" id="7.2.2.8"/>
    </reaction>
</comment>
<dbReference type="InterPro" id="IPR006121">
    <property type="entry name" value="HMA_dom"/>
</dbReference>
<keyword evidence="9 21" id="KW-0547">Nucleotide-binding</keyword>
<reference evidence="23" key="2">
    <citation type="submission" date="2021-04" db="EMBL/GenBank/DDBJ databases">
        <authorList>
            <person name="Gilroy R."/>
        </authorList>
    </citation>
    <scope>NUCLEOTIDE SEQUENCE</scope>
    <source>
        <strain evidence="23">ChiGjej6B6-1540</strain>
    </source>
</reference>
<keyword evidence="12" id="KW-0460">Magnesium</keyword>
<dbReference type="Pfam" id="PF00702">
    <property type="entry name" value="Hydrolase"/>
    <property type="match status" value="1"/>
</dbReference>
<dbReference type="PANTHER" id="PTHR43520:SF8">
    <property type="entry name" value="P-TYPE CU(+) TRANSPORTER"/>
    <property type="match status" value="1"/>
</dbReference>
<reference evidence="23" key="1">
    <citation type="journal article" date="2021" name="PeerJ">
        <title>Extensive microbial diversity within the chicken gut microbiome revealed by metagenomics and culture.</title>
        <authorList>
            <person name="Gilroy R."/>
            <person name="Ravi A."/>
            <person name="Getino M."/>
            <person name="Pursley I."/>
            <person name="Horton D.L."/>
            <person name="Alikhan N.F."/>
            <person name="Baker D."/>
            <person name="Gharbi K."/>
            <person name="Hall N."/>
            <person name="Watson M."/>
            <person name="Adriaenssens E.M."/>
            <person name="Foster-Nyarko E."/>
            <person name="Jarju S."/>
            <person name="Secka A."/>
            <person name="Antonio M."/>
            <person name="Oren A."/>
            <person name="Chaudhuri R.R."/>
            <person name="La Ragione R."/>
            <person name="Hildebrand F."/>
            <person name="Pallen M.J."/>
        </authorList>
    </citation>
    <scope>NUCLEOTIDE SEQUENCE</scope>
    <source>
        <strain evidence="23">ChiGjej6B6-1540</strain>
    </source>
</reference>
<evidence type="ECO:0000256" key="18">
    <source>
        <dbReference type="ARBA" id="ARBA00029719"/>
    </source>
</evidence>
<evidence type="ECO:0000256" key="7">
    <source>
        <dbReference type="ARBA" id="ARBA00022723"/>
    </source>
</evidence>
<dbReference type="PROSITE" id="PS00154">
    <property type="entry name" value="ATPASE_E1_E2"/>
    <property type="match status" value="1"/>
</dbReference>
<feature type="transmembrane region" description="Helical" evidence="21">
    <location>
        <begin position="209"/>
        <end position="226"/>
    </location>
</feature>
<evidence type="ECO:0000313" key="23">
    <source>
        <dbReference type="EMBL" id="HIW93383.1"/>
    </source>
</evidence>
<gene>
    <name evidence="23" type="ORF">H9868_02460</name>
</gene>
<proteinExistence type="inferred from homology"/>
<dbReference type="Pfam" id="PF00403">
    <property type="entry name" value="HMA"/>
    <property type="match status" value="2"/>
</dbReference>
<dbReference type="SUPFAM" id="SSF81665">
    <property type="entry name" value="Calcium ATPase, transmembrane domain M"/>
    <property type="match status" value="1"/>
</dbReference>
<keyword evidence="21" id="KW-1003">Cell membrane</keyword>
<dbReference type="Pfam" id="PF00122">
    <property type="entry name" value="E1-E2_ATPase"/>
    <property type="match status" value="1"/>
</dbReference>
<dbReference type="Gene3D" id="3.40.50.1000">
    <property type="entry name" value="HAD superfamily/HAD-like"/>
    <property type="match status" value="1"/>
</dbReference>
<keyword evidence="6 21" id="KW-0812">Transmembrane</keyword>
<evidence type="ECO:0000256" key="10">
    <source>
        <dbReference type="ARBA" id="ARBA00022796"/>
    </source>
</evidence>
<keyword evidence="14 21" id="KW-1133">Transmembrane helix</keyword>
<keyword evidence="13" id="KW-1278">Translocase</keyword>
<dbReference type="Gene3D" id="2.70.150.10">
    <property type="entry name" value="Calcium-transporting ATPase, cytoplasmic transduction domain A"/>
    <property type="match status" value="1"/>
</dbReference>
<evidence type="ECO:0000256" key="12">
    <source>
        <dbReference type="ARBA" id="ARBA00022842"/>
    </source>
</evidence>
<dbReference type="SUPFAM" id="SSF55008">
    <property type="entry name" value="HMA, heavy metal-associated domain"/>
    <property type="match status" value="2"/>
</dbReference>
<keyword evidence="17 21" id="KW-0472">Membrane</keyword>
<keyword evidence="8" id="KW-0677">Repeat</keyword>
<dbReference type="NCBIfam" id="TIGR01494">
    <property type="entry name" value="ATPase_P-type"/>
    <property type="match status" value="1"/>
</dbReference>
<feature type="transmembrane region" description="Helical" evidence="21">
    <location>
        <begin position="170"/>
        <end position="189"/>
    </location>
</feature>
<feature type="domain" description="HMA" evidence="22">
    <location>
        <begin position="781"/>
        <end position="843"/>
    </location>
</feature>
<dbReference type="Gene3D" id="3.30.70.100">
    <property type="match status" value="2"/>
</dbReference>
<evidence type="ECO:0000256" key="16">
    <source>
        <dbReference type="ARBA" id="ARBA00023065"/>
    </source>
</evidence>
<dbReference type="PRINTS" id="PR00119">
    <property type="entry name" value="CATATPASE"/>
</dbReference>